<dbReference type="Gene3D" id="3.30.720.110">
    <property type="match status" value="1"/>
</dbReference>
<organism evidence="2 3">
    <name type="scientific">Rhizobium etli 8C-3</name>
    <dbReference type="NCBI Taxonomy" id="538025"/>
    <lineage>
        <taxon>Bacteria</taxon>
        <taxon>Pseudomonadati</taxon>
        <taxon>Pseudomonadota</taxon>
        <taxon>Alphaproteobacteria</taxon>
        <taxon>Hyphomicrobiales</taxon>
        <taxon>Rhizobiaceae</taxon>
        <taxon>Rhizobium/Agrobacterium group</taxon>
        <taxon>Rhizobium</taxon>
    </lineage>
</organism>
<accession>A0A1L5NYR3</accession>
<dbReference type="Pfam" id="PF00903">
    <property type="entry name" value="Glyoxalase"/>
    <property type="match status" value="1"/>
</dbReference>
<dbReference type="InterPro" id="IPR037523">
    <property type="entry name" value="VOC_core"/>
</dbReference>
<dbReference type="GO" id="GO:0051213">
    <property type="term" value="F:dioxygenase activity"/>
    <property type="evidence" value="ECO:0007669"/>
    <property type="project" value="UniProtKB-KW"/>
</dbReference>
<dbReference type="InterPro" id="IPR029068">
    <property type="entry name" value="Glyas_Bleomycin-R_OHBP_Dase"/>
</dbReference>
<dbReference type="Gene3D" id="3.30.720.120">
    <property type="match status" value="1"/>
</dbReference>
<dbReference type="Proteomes" id="UP000185109">
    <property type="component" value="Chromosome"/>
</dbReference>
<dbReference type="PIRSF" id="PIRSF039020">
    <property type="entry name" value="EhpR"/>
    <property type="match status" value="1"/>
</dbReference>
<dbReference type="PROSITE" id="PS51819">
    <property type="entry name" value="VOC"/>
    <property type="match status" value="1"/>
</dbReference>
<dbReference type="EMBL" id="CP017241">
    <property type="protein sequence ID" value="APO73001.1"/>
    <property type="molecule type" value="Genomic_DNA"/>
</dbReference>
<name>A0A1L5NYR3_RHIET</name>
<feature type="domain" description="VOC" evidence="1">
    <location>
        <begin position="3"/>
        <end position="120"/>
    </location>
</feature>
<evidence type="ECO:0000313" key="3">
    <source>
        <dbReference type="Proteomes" id="UP000185109"/>
    </source>
</evidence>
<keyword evidence="2" id="KW-0560">Oxidoreductase</keyword>
<gene>
    <name evidence="2" type="ORF">AM571_CH00144</name>
</gene>
<dbReference type="RefSeq" id="WP_074059743.1">
    <property type="nucleotide sequence ID" value="NZ_CP017241.1"/>
</dbReference>
<reference evidence="2 3" key="1">
    <citation type="submission" date="2016-09" db="EMBL/GenBank/DDBJ databases">
        <title>The complete genome sequences of Rhizobium gallicum, symbiovars gallicum and phaseoli, symbionts associated to common bean (Phaseolus vulgaris).</title>
        <authorList>
            <person name="Bustos P."/>
            <person name="Santamaria R.I."/>
            <person name="Perez-Carrascal O.M."/>
            <person name="Juarez S."/>
            <person name="Lozano L."/>
            <person name="Martinez-Flores I."/>
            <person name="Martinez-Romero E."/>
            <person name="Cevallos M."/>
            <person name="Romero D."/>
            <person name="Davila G."/>
            <person name="Gonzalez V."/>
        </authorList>
    </citation>
    <scope>NUCLEOTIDE SEQUENCE [LARGE SCALE GENOMIC DNA]</scope>
    <source>
        <strain evidence="2 3">8C-3</strain>
    </source>
</reference>
<dbReference type="InterPro" id="IPR026275">
    <property type="entry name" value="Glyoxalase/dOase/EhpR"/>
</dbReference>
<keyword evidence="2" id="KW-0223">Dioxygenase</keyword>
<proteinExistence type="predicted"/>
<evidence type="ECO:0000259" key="1">
    <source>
        <dbReference type="PROSITE" id="PS51819"/>
    </source>
</evidence>
<sequence>MTSPNLIILYVKDPAESAIFYKDLLGREPGVAAPNFVAFPLDGGFTLGLWRRSTVEPQPSAIGNRGEVAFMVAGENAVAKHYEDWRKRGLPIAQKLTDLDFGPTFVALDPDGHRLRVCEPDK</sequence>
<evidence type="ECO:0000313" key="2">
    <source>
        <dbReference type="EMBL" id="APO73001.1"/>
    </source>
</evidence>
<dbReference type="InterPro" id="IPR004360">
    <property type="entry name" value="Glyas_Fos-R_dOase_dom"/>
</dbReference>
<dbReference type="SUPFAM" id="SSF54593">
    <property type="entry name" value="Glyoxalase/Bleomycin resistance protein/Dihydroxybiphenyl dioxygenase"/>
    <property type="match status" value="1"/>
</dbReference>
<protein>
    <submittedName>
        <fullName evidence="2">Glyoxalase/bleomycin resistance protein/dioxygenase family protein</fullName>
    </submittedName>
</protein>
<dbReference type="AlphaFoldDB" id="A0A1L5NYR3"/>